<dbReference type="GO" id="GO:0016887">
    <property type="term" value="F:ATP hydrolysis activity"/>
    <property type="evidence" value="ECO:0007669"/>
    <property type="project" value="InterPro"/>
</dbReference>
<feature type="domain" description="ABC transporter" evidence="11">
    <location>
        <begin position="349"/>
        <end position="584"/>
    </location>
</feature>
<dbReference type="InterPro" id="IPR036640">
    <property type="entry name" value="ABC1_TM_sf"/>
</dbReference>
<feature type="transmembrane region" description="Helical" evidence="10">
    <location>
        <begin position="172"/>
        <end position="190"/>
    </location>
</feature>
<dbReference type="PROSITE" id="PS50893">
    <property type="entry name" value="ABC_TRANSPORTER_2"/>
    <property type="match status" value="1"/>
</dbReference>
<accession>A0A1H0AZ00</accession>
<dbReference type="Gene3D" id="1.20.1560.10">
    <property type="entry name" value="ABC transporter type 1, transmembrane domain"/>
    <property type="match status" value="1"/>
</dbReference>
<dbReference type="InterPro" id="IPR011527">
    <property type="entry name" value="ABC1_TM_dom"/>
</dbReference>
<feature type="domain" description="ABC transmembrane type-1" evidence="12">
    <location>
        <begin position="30"/>
        <end position="315"/>
    </location>
</feature>
<dbReference type="GO" id="GO:0015421">
    <property type="term" value="F:ABC-type oligopeptide transporter activity"/>
    <property type="evidence" value="ECO:0007669"/>
    <property type="project" value="TreeGrafter"/>
</dbReference>
<feature type="transmembrane region" description="Helical" evidence="10">
    <location>
        <begin position="148"/>
        <end position="166"/>
    </location>
</feature>
<dbReference type="Pfam" id="PF00005">
    <property type="entry name" value="ABC_tran"/>
    <property type="match status" value="1"/>
</dbReference>
<dbReference type="FunFam" id="3.40.50.300:FF:000299">
    <property type="entry name" value="ABC transporter ATP-binding protein/permease"/>
    <property type="match status" value="1"/>
</dbReference>
<keyword evidence="14" id="KW-1185">Reference proteome</keyword>
<feature type="transmembrane region" description="Helical" evidence="10">
    <location>
        <begin position="29"/>
        <end position="49"/>
    </location>
</feature>
<evidence type="ECO:0000256" key="3">
    <source>
        <dbReference type="ARBA" id="ARBA00022475"/>
    </source>
</evidence>
<evidence type="ECO:0000256" key="8">
    <source>
        <dbReference type="ARBA" id="ARBA00023136"/>
    </source>
</evidence>
<dbReference type="InterPro" id="IPR027417">
    <property type="entry name" value="P-loop_NTPase"/>
</dbReference>
<evidence type="ECO:0000256" key="4">
    <source>
        <dbReference type="ARBA" id="ARBA00022692"/>
    </source>
</evidence>
<protein>
    <submittedName>
        <fullName evidence="13">ABC-type multidrug transport system, ATPase and permease component</fullName>
    </submittedName>
</protein>
<dbReference type="InterPro" id="IPR003439">
    <property type="entry name" value="ABC_transporter-like_ATP-bd"/>
</dbReference>
<dbReference type="OrthoDB" id="9806127at2"/>
<evidence type="ECO:0000259" key="11">
    <source>
        <dbReference type="PROSITE" id="PS50893"/>
    </source>
</evidence>
<keyword evidence="5" id="KW-0547">Nucleotide-binding</keyword>
<dbReference type="PANTHER" id="PTHR43394">
    <property type="entry name" value="ATP-DEPENDENT PERMEASE MDL1, MITOCHONDRIAL"/>
    <property type="match status" value="1"/>
</dbReference>
<dbReference type="SUPFAM" id="SSF90123">
    <property type="entry name" value="ABC transporter transmembrane region"/>
    <property type="match status" value="1"/>
</dbReference>
<proteinExistence type="inferred from homology"/>
<reference evidence="13 14" key="1">
    <citation type="submission" date="2016-10" db="EMBL/GenBank/DDBJ databases">
        <authorList>
            <person name="de Groot N.N."/>
        </authorList>
    </citation>
    <scope>NUCLEOTIDE SEQUENCE [LARGE SCALE GENOMIC DNA]</scope>
    <source>
        <strain evidence="13 14">DSM 44149</strain>
    </source>
</reference>
<dbReference type="CDD" id="cd18546">
    <property type="entry name" value="ABC_6TM_Rv0194_D2_like"/>
    <property type="match status" value="1"/>
</dbReference>
<dbReference type="InterPro" id="IPR003593">
    <property type="entry name" value="AAA+_ATPase"/>
</dbReference>
<dbReference type="Gene3D" id="3.40.50.300">
    <property type="entry name" value="P-loop containing nucleotide triphosphate hydrolases"/>
    <property type="match status" value="1"/>
</dbReference>
<sequence>MTRPMEIEAEPGRARKLLGSLLRPHRVRAVFAMVLVLAENAAHLVGPLLIAGALDVGVPAAVKGDPVPIAWFVAGYAASSVLTAGLRWGFLLVSGRIGQDVLIDLRGRLFTHSQRLSLSFHQSYTSGKMIARATSDIDTLSDLIDEGLDGLISSVLTVIGVTVLMLSLDHRLALIVLAGFVPLFIATMVFRKESARCYRRTRTEIAKVITHFTETMTGIRAVQAYRREEANAKVLDEHNDGYRLAQNRATWVLGVYLVVLRMVGSLSFVIVLAVGAWLVSAEEMAVGVLAAFLIYVRLFYDPLEQLGTFLNTYASATAALEKISGVLAQEPGVPEPARPTPLPSARGELRMSSVSFRYSEETPVVLSGMDLHVPAGQTLAVVGATGAGKSSLVKLFARFYDPAEGVVSLDGVDLRDLGEEDLRRAVVMVTQESFLFTGSVAENIALGKPSADRSEIEAAARAVGAHEFITALPNGYDTDVNKHGSRLSAGQRQLVAFARAFLADPAVLILDEATSSLDIPTERAVQRALETVLRDRTAVIIAHRLSTVLIADRVLVMERGEITEDGSPEELLGSGGEFASLHSAWTASLA</sequence>
<dbReference type="InterPro" id="IPR017871">
    <property type="entry name" value="ABC_transporter-like_CS"/>
</dbReference>
<evidence type="ECO:0000313" key="13">
    <source>
        <dbReference type="EMBL" id="SDN38589.1"/>
    </source>
</evidence>
<keyword evidence="3" id="KW-1003">Cell membrane</keyword>
<dbReference type="PROSITE" id="PS50929">
    <property type="entry name" value="ABC_TM1F"/>
    <property type="match status" value="1"/>
</dbReference>
<dbReference type="Pfam" id="PF00664">
    <property type="entry name" value="ABC_membrane"/>
    <property type="match status" value="1"/>
</dbReference>
<feature type="transmembrane region" description="Helical" evidence="10">
    <location>
        <begin position="69"/>
        <end position="90"/>
    </location>
</feature>
<evidence type="ECO:0000313" key="14">
    <source>
        <dbReference type="Proteomes" id="UP000183376"/>
    </source>
</evidence>
<dbReference type="AlphaFoldDB" id="A0A1H0AZ00"/>
<evidence type="ECO:0000256" key="1">
    <source>
        <dbReference type="ARBA" id="ARBA00004651"/>
    </source>
</evidence>
<dbReference type="PANTHER" id="PTHR43394:SF1">
    <property type="entry name" value="ATP-BINDING CASSETTE SUB-FAMILY B MEMBER 10, MITOCHONDRIAL"/>
    <property type="match status" value="1"/>
</dbReference>
<dbReference type="SMART" id="SM00382">
    <property type="entry name" value="AAA"/>
    <property type="match status" value="1"/>
</dbReference>
<keyword evidence="8 10" id="KW-0472">Membrane</keyword>
<dbReference type="SUPFAM" id="SSF52540">
    <property type="entry name" value="P-loop containing nucleoside triphosphate hydrolases"/>
    <property type="match status" value="1"/>
</dbReference>
<comment type="subcellular location">
    <subcellularLocation>
        <location evidence="1">Cell membrane</location>
        <topology evidence="1">Multi-pass membrane protein</topology>
    </subcellularLocation>
</comment>
<dbReference type="eggNOG" id="COG1132">
    <property type="taxonomic scope" value="Bacteria"/>
</dbReference>
<comment type="similarity">
    <text evidence="9">Belongs to the ABC transporter superfamily. Lipid exporter (TC 3.A.1.106) family.</text>
</comment>
<dbReference type="InterPro" id="IPR039421">
    <property type="entry name" value="Type_1_exporter"/>
</dbReference>
<dbReference type="GO" id="GO:0005524">
    <property type="term" value="F:ATP binding"/>
    <property type="evidence" value="ECO:0007669"/>
    <property type="project" value="UniProtKB-KW"/>
</dbReference>
<evidence type="ECO:0000259" key="12">
    <source>
        <dbReference type="PROSITE" id="PS50929"/>
    </source>
</evidence>
<evidence type="ECO:0000256" key="5">
    <source>
        <dbReference type="ARBA" id="ARBA00022741"/>
    </source>
</evidence>
<feature type="transmembrane region" description="Helical" evidence="10">
    <location>
        <begin position="251"/>
        <end position="278"/>
    </location>
</feature>
<organism evidence="13 14">
    <name type="scientific">Allokutzneria albata</name>
    <name type="common">Kibdelosporangium albatum</name>
    <dbReference type="NCBI Taxonomy" id="211114"/>
    <lineage>
        <taxon>Bacteria</taxon>
        <taxon>Bacillati</taxon>
        <taxon>Actinomycetota</taxon>
        <taxon>Actinomycetes</taxon>
        <taxon>Pseudonocardiales</taxon>
        <taxon>Pseudonocardiaceae</taxon>
        <taxon>Allokutzneria</taxon>
    </lineage>
</organism>
<evidence type="ECO:0000256" key="9">
    <source>
        <dbReference type="ARBA" id="ARBA00061644"/>
    </source>
</evidence>
<dbReference type="RefSeq" id="WP_081899967.1">
    <property type="nucleotide sequence ID" value="NZ_JOEF01000001.1"/>
</dbReference>
<dbReference type="STRING" id="211114.SAMN04489726_6367"/>
<dbReference type="EMBL" id="LT629701">
    <property type="protein sequence ID" value="SDN38589.1"/>
    <property type="molecule type" value="Genomic_DNA"/>
</dbReference>
<keyword evidence="4 10" id="KW-0812">Transmembrane</keyword>
<evidence type="ECO:0000256" key="6">
    <source>
        <dbReference type="ARBA" id="ARBA00022840"/>
    </source>
</evidence>
<gene>
    <name evidence="13" type="ORF">SAMN04489726_6367</name>
</gene>
<dbReference type="GO" id="GO:0005886">
    <property type="term" value="C:plasma membrane"/>
    <property type="evidence" value="ECO:0007669"/>
    <property type="project" value="UniProtKB-SubCell"/>
</dbReference>
<dbReference type="Proteomes" id="UP000183376">
    <property type="component" value="Chromosome I"/>
</dbReference>
<name>A0A1H0AZ00_ALLAB</name>
<keyword evidence="7 10" id="KW-1133">Transmembrane helix</keyword>
<evidence type="ECO:0000256" key="10">
    <source>
        <dbReference type="SAM" id="Phobius"/>
    </source>
</evidence>
<keyword evidence="2" id="KW-0813">Transport</keyword>
<keyword evidence="6" id="KW-0067">ATP-binding</keyword>
<evidence type="ECO:0000256" key="7">
    <source>
        <dbReference type="ARBA" id="ARBA00022989"/>
    </source>
</evidence>
<evidence type="ECO:0000256" key="2">
    <source>
        <dbReference type="ARBA" id="ARBA00022448"/>
    </source>
</evidence>
<dbReference type="PROSITE" id="PS00211">
    <property type="entry name" value="ABC_TRANSPORTER_1"/>
    <property type="match status" value="1"/>
</dbReference>